<dbReference type="InterPro" id="IPR002575">
    <property type="entry name" value="Aminoglycoside_PTrfase"/>
</dbReference>
<dbReference type="SUPFAM" id="SSF56112">
    <property type="entry name" value="Protein kinase-like (PK-like)"/>
    <property type="match status" value="1"/>
</dbReference>
<dbReference type="Pfam" id="PF01636">
    <property type="entry name" value="APH"/>
    <property type="match status" value="1"/>
</dbReference>
<evidence type="ECO:0000259" key="2">
    <source>
        <dbReference type="Pfam" id="PF01636"/>
    </source>
</evidence>
<keyword evidence="3" id="KW-0808">Transferase</keyword>
<proteinExistence type="predicted"/>
<organism evidence="3 4">
    <name type="scientific">Nitratidesulfovibrio vulgaris (strain DP4)</name>
    <name type="common">Desulfovibrio vulgaris</name>
    <dbReference type="NCBI Taxonomy" id="391774"/>
    <lineage>
        <taxon>Bacteria</taxon>
        <taxon>Pseudomonadati</taxon>
        <taxon>Thermodesulfobacteriota</taxon>
        <taxon>Desulfovibrionia</taxon>
        <taxon>Desulfovibrionales</taxon>
        <taxon>Desulfovibrionaceae</taxon>
        <taxon>Nitratidesulfovibrio</taxon>
    </lineage>
</organism>
<name>A0A0H3ACY4_NITV4</name>
<feature type="domain" description="Aminoglycoside phosphotransferase" evidence="2">
    <location>
        <begin position="26"/>
        <end position="263"/>
    </location>
</feature>
<evidence type="ECO:0000256" key="1">
    <source>
        <dbReference type="SAM" id="MobiDB-lite"/>
    </source>
</evidence>
<dbReference type="InterPro" id="IPR051678">
    <property type="entry name" value="AGP_Transferase"/>
</dbReference>
<evidence type="ECO:0000313" key="4">
    <source>
        <dbReference type="Proteomes" id="UP000009173"/>
    </source>
</evidence>
<dbReference type="Proteomes" id="UP000009173">
    <property type="component" value="Chromosome"/>
</dbReference>
<accession>A0A0H3ACY4</accession>
<dbReference type="Gene3D" id="3.90.1200.10">
    <property type="match status" value="1"/>
</dbReference>
<reference evidence="4" key="1">
    <citation type="journal article" date="2009" name="Environ. Microbiol.">
        <title>Contribution of mobile genetic elements to Desulfovibrio vulgaris genome plasticity.</title>
        <authorList>
            <person name="Walker C.B."/>
            <person name="Stolyar S."/>
            <person name="Chivian D."/>
            <person name="Pinel N."/>
            <person name="Gabster J.A."/>
            <person name="Dehal P.S."/>
            <person name="He Z."/>
            <person name="Yang Z.K."/>
            <person name="Yen H.C."/>
            <person name="Zhou J."/>
            <person name="Wall J.D."/>
            <person name="Hazen T.C."/>
            <person name="Arkin A.P."/>
            <person name="Stahl D.A."/>
        </authorList>
    </citation>
    <scope>NUCLEOTIDE SEQUENCE [LARGE SCALE GENOMIC DNA]</scope>
    <source>
        <strain evidence="4">DP4</strain>
    </source>
</reference>
<dbReference type="RefSeq" id="WP_011793014.1">
    <property type="nucleotide sequence ID" value="NC_008751.1"/>
</dbReference>
<feature type="region of interest" description="Disordered" evidence="1">
    <location>
        <begin position="280"/>
        <end position="306"/>
    </location>
</feature>
<dbReference type="AlphaFoldDB" id="A0A0H3ACY4"/>
<dbReference type="KEGG" id="dvl:Dvul_2688"/>
<dbReference type="EMBL" id="CP000527">
    <property type="protein sequence ID" value="ABM29700.1"/>
    <property type="molecule type" value="Genomic_DNA"/>
</dbReference>
<dbReference type="InterPro" id="IPR011009">
    <property type="entry name" value="Kinase-like_dom_sf"/>
</dbReference>
<dbReference type="GO" id="GO:0016740">
    <property type="term" value="F:transferase activity"/>
    <property type="evidence" value="ECO:0007669"/>
    <property type="project" value="UniProtKB-KW"/>
</dbReference>
<dbReference type="PANTHER" id="PTHR21310">
    <property type="entry name" value="AMINOGLYCOSIDE PHOSPHOTRANSFERASE-RELATED-RELATED"/>
    <property type="match status" value="1"/>
</dbReference>
<sequence>METIETVQRFLEHMAWYATPVPASAISFLAAGEYNENWRIRHEGRDEVLRVNHGSQLRLADQIGYEYAVLRAVHPSGVTPRALRVKSRPRHLSGGALLMEYLPGRPLDYRTDLEAAAHTFAAVHSVVVPRGCPLLRQPDPVADIAADGLRLIHRFPDHPRTDVRDALLRYHERVVRLGEDTRALFEGERQVIANTEVNSGNFLVHEGVARLVDWEKAVVTPRYQDLGHFLAPTTTLWKTDTVLDEADRRRFLAAYRDALTRLAGRETVADCHFDTTDTAEGVTHEAASHTTAPDAPGGQPHGDMAPDVPDLDALAVRTDVLVRAVLLRGLAWCYMAWQEYATDRRPLAHPDTLRTIERYLAEVSWFLR</sequence>
<gene>
    <name evidence="3" type="ordered locus">Dvul_2688</name>
</gene>
<dbReference type="HOGENOM" id="CLU_050660_0_0_7"/>
<evidence type="ECO:0000313" key="3">
    <source>
        <dbReference type="EMBL" id="ABM29700.1"/>
    </source>
</evidence>
<protein>
    <submittedName>
        <fullName evidence="3">Aminoglycoside phosphotransferase</fullName>
    </submittedName>
</protein>